<protein>
    <submittedName>
        <fullName evidence="2">LytTR family DNA-binding domain-containing protein</fullName>
    </submittedName>
</protein>
<evidence type="ECO:0000259" key="1">
    <source>
        <dbReference type="PROSITE" id="PS50930"/>
    </source>
</evidence>
<comment type="caution">
    <text evidence="2">The sequence shown here is derived from an EMBL/GenBank/DDBJ whole genome shotgun (WGS) entry which is preliminary data.</text>
</comment>
<evidence type="ECO:0000313" key="3">
    <source>
        <dbReference type="Proteomes" id="UP001529275"/>
    </source>
</evidence>
<dbReference type="EMBL" id="JAUDCK010000004">
    <property type="protein sequence ID" value="MDM8195094.1"/>
    <property type="molecule type" value="Genomic_DNA"/>
</dbReference>
<dbReference type="PROSITE" id="PS50930">
    <property type="entry name" value="HTH_LYTTR"/>
    <property type="match status" value="1"/>
</dbReference>
<dbReference type="SMART" id="SM00850">
    <property type="entry name" value="LytTR"/>
    <property type="match status" value="1"/>
</dbReference>
<reference evidence="2 3" key="2">
    <citation type="submission" date="2023-06" db="EMBL/GenBank/DDBJ databases">
        <authorList>
            <person name="Zeman M."/>
            <person name="Kubasova T."/>
            <person name="Jahodarova E."/>
            <person name="Nykrynova M."/>
            <person name="Rychlik I."/>
        </authorList>
    </citation>
    <scope>NUCLEOTIDE SEQUENCE [LARGE SCALE GENOMIC DNA]</scope>
    <source>
        <strain evidence="2 3">ET341</strain>
    </source>
</reference>
<reference evidence="3" key="1">
    <citation type="submission" date="2023-06" db="EMBL/GenBank/DDBJ databases">
        <title>Identification and characterization of horizontal gene transfer across gut microbiota members of farm animals based on homology search.</title>
        <authorList>
            <person name="Zeman M."/>
            <person name="Kubasova T."/>
            <person name="Jahodarova E."/>
            <person name="Nykrynova M."/>
            <person name="Rychlik I."/>
        </authorList>
    </citation>
    <scope>NUCLEOTIDE SEQUENCE [LARGE SCALE GENOMIC DNA]</scope>
    <source>
        <strain evidence="3">ET341</strain>
    </source>
</reference>
<proteinExistence type="predicted"/>
<keyword evidence="2" id="KW-0238">DNA-binding</keyword>
<dbReference type="RefSeq" id="WP_289527199.1">
    <property type="nucleotide sequence ID" value="NZ_JAUDCK010000004.1"/>
</dbReference>
<sequence>MIRVSISSKNNQVIQQLFEKFFQKEQLEYQIVPYSKNTHQDIYIFEIHQREDLKLIEEQPHFDYALYYVIGPKDYDLISECMRLKVNLYFSKESLTEDFKKYEATMLHDIQDKFQYYQYQRNGIVSQIRLSHIYYVESLRHQIIIHSINGTMVERKNLKAFLDTIQSSQFIQIHKSFIVNKQWIQNIFSDHVLLKNAETLKIGRAYKSHIQLL</sequence>
<dbReference type="GO" id="GO:0003677">
    <property type="term" value="F:DNA binding"/>
    <property type="evidence" value="ECO:0007669"/>
    <property type="project" value="UniProtKB-KW"/>
</dbReference>
<dbReference type="Pfam" id="PF04397">
    <property type="entry name" value="LytTR"/>
    <property type="match status" value="1"/>
</dbReference>
<organism evidence="2 3">
    <name type="scientific">Massilimicrobiota timonensis</name>
    <dbReference type="NCBI Taxonomy" id="1776392"/>
    <lineage>
        <taxon>Bacteria</taxon>
        <taxon>Bacillati</taxon>
        <taxon>Bacillota</taxon>
        <taxon>Erysipelotrichia</taxon>
        <taxon>Erysipelotrichales</taxon>
        <taxon>Erysipelotrichaceae</taxon>
        <taxon>Massilimicrobiota</taxon>
    </lineage>
</organism>
<dbReference type="Gene3D" id="2.40.50.1020">
    <property type="entry name" value="LytTr DNA-binding domain"/>
    <property type="match status" value="1"/>
</dbReference>
<dbReference type="InterPro" id="IPR007492">
    <property type="entry name" value="LytTR_DNA-bd_dom"/>
</dbReference>
<feature type="domain" description="HTH LytTR-type" evidence="1">
    <location>
        <begin position="128"/>
        <end position="213"/>
    </location>
</feature>
<accession>A0ABT7UG20</accession>
<evidence type="ECO:0000313" key="2">
    <source>
        <dbReference type="EMBL" id="MDM8195094.1"/>
    </source>
</evidence>
<dbReference type="Proteomes" id="UP001529275">
    <property type="component" value="Unassembled WGS sequence"/>
</dbReference>
<gene>
    <name evidence="2" type="ORF">QUV98_02050</name>
</gene>
<name>A0ABT7UG20_9FIRM</name>
<keyword evidence="3" id="KW-1185">Reference proteome</keyword>